<keyword evidence="6" id="KW-1185">Reference proteome</keyword>
<evidence type="ECO:0000313" key="6">
    <source>
        <dbReference type="Proteomes" id="UP000011575"/>
    </source>
</evidence>
<dbReference type="EMBL" id="AOJI01000029">
    <property type="protein sequence ID" value="EMA65959.1"/>
    <property type="molecule type" value="Genomic_DNA"/>
</dbReference>
<dbReference type="PANTHER" id="PTHR43693:SF1">
    <property type="entry name" value="PROTEIN PHOSPHATASE CHEZ"/>
    <property type="match status" value="1"/>
</dbReference>
<dbReference type="AlphaFoldDB" id="M0P8T7"/>
<dbReference type="GO" id="GO:0006935">
    <property type="term" value="P:chemotaxis"/>
    <property type="evidence" value="ECO:0007669"/>
    <property type="project" value="UniProtKB-KW"/>
</dbReference>
<feature type="domain" description="CheC-like protein" evidence="4">
    <location>
        <begin position="95"/>
        <end position="129"/>
    </location>
</feature>
<evidence type="ECO:0000313" key="5">
    <source>
        <dbReference type="EMBL" id="EMA65959.1"/>
    </source>
</evidence>
<organism evidence="5 6">
    <name type="scientific">Halorubrum aidingense JCM 13560</name>
    <dbReference type="NCBI Taxonomy" id="1230454"/>
    <lineage>
        <taxon>Archaea</taxon>
        <taxon>Methanobacteriati</taxon>
        <taxon>Methanobacteriota</taxon>
        <taxon>Stenosarchaea group</taxon>
        <taxon>Halobacteria</taxon>
        <taxon>Halobacteriales</taxon>
        <taxon>Haloferacaceae</taxon>
        <taxon>Halorubrum</taxon>
    </lineage>
</organism>
<reference evidence="5 6" key="1">
    <citation type="journal article" date="2014" name="PLoS Genet.">
        <title>Phylogenetically driven sequencing of extremely halophilic archaea reveals strategies for static and dynamic osmo-response.</title>
        <authorList>
            <person name="Becker E.A."/>
            <person name="Seitzer P.M."/>
            <person name="Tritt A."/>
            <person name="Larsen D."/>
            <person name="Krusor M."/>
            <person name="Yao A.I."/>
            <person name="Wu D."/>
            <person name="Madern D."/>
            <person name="Eisen J.A."/>
            <person name="Darling A.E."/>
            <person name="Facciotti M.T."/>
        </authorList>
    </citation>
    <scope>NUCLEOTIDE SEQUENCE [LARGE SCALE GENOMIC DNA]</scope>
    <source>
        <strain evidence="5 6">JCM 13560</strain>
    </source>
</reference>
<keyword evidence="1" id="KW-0145">Chemotaxis</keyword>
<feature type="compositionally biased region" description="Gly residues" evidence="3">
    <location>
        <begin position="194"/>
        <end position="215"/>
    </location>
</feature>
<dbReference type="RefSeq" id="WP_008001656.1">
    <property type="nucleotide sequence ID" value="NZ_AOJI01000029.1"/>
</dbReference>
<dbReference type="Pfam" id="PF04509">
    <property type="entry name" value="CheC"/>
    <property type="match status" value="2"/>
</dbReference>
<dbReference type="PATRIC" id="fig|1230454.4.peg.2474"/>
<dbReference type="CDD" id="cd17911">
    <property type="entry name" value="CheC_ClassIII"/>
    <property type="match status" value="2"/>
</dbReference>
<feature type="domain" description="CheC-like protein" evidence="4">
    <location>
        <begin position="318"/>
        <end position="354"/>
    </location>
</feature>
<dbReference type="GO" id="GO:0016787">
    <property type="term" value="F:hydrolase activity"/>
    <property type="evidence" value="ECO:0007669"/>
    <property type="project" value="UniProtKB-KW"/>
</dbReference>
<evidence type="ECO:0000256" key="1">
    <source>
        <dbReference type="ARBA" id="ARBA00022500"/>
    </source>
</evidence>
<evidence type="ECO:0000256" key="2">
    <source>
        <dbReference type="ARBA" id="ARBA00022801"/>
    </source>
</evidence>
<dbReference type="STRING" id="1230454.C461_12328"/>
<evidence type="ECO:0000256" key="3">
    <source>
        <dbReference type="SAM" id="MobiDB-lite"/>
    </source>
</evidence>
<feature type="region of interest" description="Disordered" evidence="3">
    <location>
        <begin position="191"/>
        <end position="215"/>
    </location>
</feature>
<dbReference type="InterPro" id="IPR007597">
    <property type="entry name" value="CheC"/>
</dbReference>
<comment type="caution">
    <text evidence="5">The sequence shown here is derived from an EMBL/GenBank/DDBJ whole genome shotgun (WGS) entry which is preliminary data.</text>
</comment>
<dbReference type="InterPro" id="IPR050992">
    <property type="entry name" value="CheZ_family_phosphatases"/>
</dbReference>
<evidence type="ECO:0000259" key="4">
    <source>
        <dbReference type="Pfam" id="PF04509"/>
    </source>
</evidence>
<name>M0P8T7_9EURY</name>
<dbReference type="OrthoDB" id="182374at2157"/>
<accession>M0P8T7</accession>
<dbReference type="InterPro" id="IPR028976">
    <property type="entry name" value="CheC-like_sf"/>
</dbReference>
<protein>
    <submittedName>
        <fullName evidence="5">CheC, inhibitor of MCP methylation</fullName>
    </submittedName>
</protein>
<gene>
    <name evidence="5" type="ORF">C461_12328</name>
</gene>
<dbReference type="Proteomes" id="UP000011575">
    <property type="component" value="Unassembled WGS sequence"/>
</dbReference>
<sequence>MRVDVRALGACNRLAERGAEQAAGALASLTGTDLAVEVTGASVASGEDLAKSFAGRESIGVSVGLRGGLEGEAVLAFDAAHADALLSLLPGGQAMERSAVTEVGNIALGGFLDGWANYLGKAIDMTPPRYFEADGASVLPDGALAGDGVFLFESRLDATATDLDFSIYMLPDSGPFRDLVVGKTAPAAAPGAKGAAGAGATGAGGGDTAAESSGGGTTAIPYESLSTFASLAKRGSANAADNIAMMTGLETSVDVSRLRFVPLADVPAEVGTEPHAGTVFELRGDPSGYLAILFEEESAAKIAAAMLPTEPDEPLGGMAENALCELGNVMTSGFIDGWANVLGTSISHSPPEFVHDIGASAMSPLVAKLSRRQDYGFVIDAAIRTEGVQARCDVYALPDERELAAALARLSEP</sequence>
<dbReference type="PANTHER" id="PTHR43693">
    <property type="entry name" value="PROTEIN PHOSPHATASE CHEZ"/>
    <property type="match status" value="1"/>
</dbReference>
<keyword evidence="2" id="KW-0378">Hydrolase</keyword>
<dbReference type="SUPFAM" id="SSF103039">
    <property type="entry name" value="CheC-like"/>
    <property type="match status" value="2"/>
</dbReference>
<dbReference type="Gene3D" id="3.40.1550.10">
    <property type="entry name" value="CheC-like"/>
    <property type="match status" value="2"/>
</dbReference>
<proteinExistence type="predicted"/>